<reference evidence="11 12" key="1">
    <citation type="submission" date="2019-09" db="EMBL/GenBank/DDBJ databases">
        <title>Whole-genome sequence of the purple sulfur bacterium Thiohalocapsa marina DSM 19078.</title>
        <authorList>
            <person name="Kyndt J.A."/>
            <person name="Meyer T.E."/>
        </authorList>
    </citation>
    <scope>NUCLEOTIDE SEQUENCE [LARGE SCALE GENOMIC DNA]</scope>
    <source>
        <strain evidence="11 12">DSM 19078</strain>
    </source>
</reference>
<dbReference type="UniPathway" id="UPA00148"/>
<evidence type="ECO:0000256" key="3">
    <source>
        <dbReference type="ARBA" id="ARBA00019833"/>
    </source>
</evidence>
<dbReference type="OrthoDB" id="9808302at2"/>
<dbReference type="NCBIfam" id="NF001989">
    <property type="entry name" value="PRK00784.1"/>
    <property type="match status" value="1"/>
</dbReference>
<dbReference type="PROSITE" id="PS51274">
    <property type="entry name" value="GATASE_COBBQ"/>
    <property type="match status" value="1"/>
</dbReference>
<evidence type="ECO:0000259" key="9">
    <source>
        <dbReference type="Pfam" id="PF01656"/>
    </source>
</evidence>
<name>A0A5M8FRP0_9GAMM</name>
<evidence type="ECO:0000259" key="10">
    <source>
        <dbReference type="Pfam" id="PF07685"/>
    </source>
</evidence>
<protein>
    <recommendedName>
        <fullName evidence="3 7">Cobyric acid synthase</fullName>
    </recommendedName>
</protein>
<dbReference type="InterPro" id="IPR029062">
    <property type="entry name" value="Class_I_gatase-like"/>
</dbReference>
<dbReference type="InterPro" id="IPR027417">
    <property type="entry name" value="P-loop_NTPase"/>
</dbReference>
<evidence type="ECO:0000313" key="12">
    <source>
        <dbReference type="Proteomes" id="UP000322981"/>
    </source>
</evidence>
<evidence type="ECO:0000256" key="5">
    <source>
        <dbReference type="ARBA" id="ARBA00022962"/>
    </source>
</evidence>
<dbReference type="PANTHER" id="PTHR21343">
    <property type="entry name" value="DETHIOBIOTIN SYNTHETASE"/>
    <property type="match status" value="1"/>
</dbReference>
<comment type="function">
    <text evidence="6 7">Catalyzes amidations at positions B, D, E, and G on adenosylcobyrinic A,C-diamide. NH(2) groups are provided by glutamine, and one molecule of ATP is hydrogenolyzed for each amidation.</text>
</comment>
<feature type="active site" description="Nucleophile" evidence="7">
    <location>
        <position position="370"/>
    </location>
</feature>
<feature type="domain" description="CobQ/CobB/MinD/ParA nucleotide binding" evidence="9">
    <location>
        <begin position="26"/>
        <end position="271"/>
    </location>
</feature>
<dbReference type="HAMAP" id="MF_00028">
    <property type="entry name" value="CobQ"/>
    <property type="match status" value="1"/>
</dbReference>
<evidence type="ECO:0000313" key="11">
    <source>
        <dbReference type="EMBL" id="KAA6186946.1"/>
    </source>
</evidence>
<evidence type="ECO:0000256" key="7">
    <source>
        <dbReference type="HAMAP-Rule" id="MF_00028"/>
    </source>
</evidence>
<dbReference type="SUPFAM" id="SSF52317">
    <property type="entry name" value="Class I glutamine amidotransferase-like"/>
    <property type="match status" value="1"/>
</dbReference>
<evidence type="ECO:0000256" key="1">
    <source>
        <dbReference type="ARBA" id="ARBA00004953"/>
    </source>
</evidence>
<keyword evidence="4 7" id="KW-0169">Cobalamin biosynthesis</keyword>
<dbReference type="Proteomes" id="UP000322981">
    <property type="component" value="Unassembled WGS sequence"/>
</dbReference>
<dbReference type="SUPFAM" id="SSF52540">
    <property type="entry name" value="P-loop containing nucleoside triphosphate hydrolases"/>
    <property type="match status" value="1"/>
</dbReference>
<comment type="caution">
    <text evidence="11">The sequence shown here is derived from an EMBL/GenBank/DDBJ whole genome shotgun (WGS) entry which is preliminary data.</text>
</comment>
<dbReference type="InterPro" id="IPR011698">
    <property type="entry name" value="GATase_3"/>
</dbReference>
<dbReference type="Gene3D" id="3.40.50.880">
    <property type="match status" value="1"/>
</dbReference>
<dbReference type="RefSeq" id="WP_150090425.1">
    <property type="nucleotide sequence ID" value="NZ_JBFUOH010000120.1"/>
</dbReference>
<keyword evidence="12" id="KW-1185">Reference proteome</keyword>
<dbReference type="GO" id="GO:0009236">
    <property type="term" value="P:cobalamin biosynthetic process"/>
    <property type="evidence" value="ECO:0007669"/>
    <property type="project" value="UniProtKB-UniRule"/>
</dbReference>
<dbReference type="InterPro" id="IPR002586">
    <property type="entry name" value="CobQ/CobB/MinD/ParA_Nub-bd_dom"/>
</dbReference>
<evidence type="ECO:0000256" key="8">
    <source>
        <dbReference type="SAM" id="MobiDB-lite"/>
    </source>
</evidence>
<feature type="active site" evidence="7">
    <location>
        <position position="480"/>
    </location>
</feature>
<evidence type="ECO:0000256" key="4">
    <source>
        <dbReference type="ARBA" id="ARBA00022573"/>
    </source>
</evidence>
<organism evidence="11 12">
    <name type="scientific">Thiohalocapsa marina</name>
    <dbReference type="NCBI Taxonomy" id="424902"/>
    <lineage>
        <taxon>Bacteria</taxon>
        <taxon>Pseudomonadati</taxon>
        <taxon>Pseudomonadota</taxon>
        <taxon>Gammaproteobacteria</taxon>
        <taxon>Chromatiales</taxon>
        <taxon>Chromatiaceae</taxon>
        <taxon>Thiohalocapsa</taxon>
    </lineage>
</organism>
<dbReference type="GO" id="GO:0003824">
    <property type="term" value="F:catalytic activity"/>
    <property type="evidence" value="ECO:0007669"/>
    <property type="project" value="InterPro"/>
</dbReference>
<dbReference type="GO" id="GO:0015420">
    <property type="term" value="F:ABC-type vitamin B12 transporter activity"/>
    <property type="evidence" value="ECO:0007669"/>
    <property type="project" value="UniProtKB-UniRule"/>
</dbReference>
<feature type="domain" description="CobB/CobQ-like glutamine amidotransferase" evidence="10">
    <location>
        <begin position="290"/>
        <end position="487"/>
    </location>
</feature>
<dbReference type="EMBL" id="VWXX01000003">
    <property type="protein sequence ID" value="KAA6186946.1"/>
    <property type="molecule type" value="Genomic_DNA"/>
</dbReference>
<dbReference type="Pfam" id="PF01656">
    <property type="entry name" value="CbiA"/>
    <property type="match status" value="1"/>
</dbReference>
<comment type="similarity">
    <text evidence="2 7">Belongs to the CobB/CobQ family. CobQ subfamily.</text>
</comment>
<proteinExistence type="inferred from homology"/>
<dbReference type="CDD" id="cd05389">
    <property type="entry name" value="CobQ_N"/>
    <property type="match status" value="1"/>
</dbReference>
<dbReference type="AlphaFoldDB" id="A0A5M8FRP0"/>
<dbReference type="InterPro" id="IPR047045">
    <property type="entry name" value="CobQ_N"/>
</dbReference>
<dbReference type="Gene3D" id="3.40.50.300">
    <property type="entry name" value="P-loop containing nucleotide triphosphate hydrolases"/>
    <property type="match status" value="1"/>
</dbReference>
<feature type="region of interest" description="Disordered" evidence="8">
    <location>
        <begin position="1"/>
        <end position="20"/>
    </location>
</feature>
<comment type="pathway">
    <text evidence="1 7">Cofactor biosynthesis; adenosylcobalamin biosynthesis.</text>
</comment>
<dbReference type="CDD" id="cd01750">
    <property type="entry name" value="GATase1_CobQ"/>
    <property type="match status" value="1"/>
</dbReference>
<accession>A0A5M8FRP0</accession>
<dbReference type="InterPro" id="IPR004459">
    <property type="entry name" value="CobQ_synth"/>
</dbReference>
<dbReference type="PANTHER" id="PTHR21343:SF1">
    <property type="entry name" value="COBYRIC ACID SYNTHASE"/>
    <property type="match status" value="1"/>
</dbReference>
<dbReference type="InterPro" id="IPR033949">
    <property type="entry name" value="CobQ_GATase1"/>
</dbReference>
<dbReference type="Pfam" id="PF07685">
    <property type="entry name" value="GATase_3"/>
    <property type="match status" value="1"/>
</dbReference>
<keyword evidence="5 7" id="KW-0315">Glutamine amidotransferase</keyword>
<gene>
    <name evidence="7" type="primary">cobQ</name>
    <name evidence="11" type="ORF">F2Q65_03400</name>
</gene>
<dbReference type="NCBIfam" id="TIGR00313">
    <property type="entry name" value="cobQ"/>
    <property type="match status" value="1"/>
</dbReference>
<evidence type="ECO:0000256" key="6">
    <source>
        <dbReference type="ARBA" id="ARBA00025166"/>
    </source>
</evidence>
<evidence type="ECO:0000256" key="2">
    <source>
        <dbReference type="ARBA" id="ARBA00006205"/>
    </source>
</evidence>
<sequence>MTDQAPDIDLQLPPLTEHGPRRARTLMIQGTASDVGKSLLVAGLCRAFARRGLVVRPFKAQNMSNNAAVTADSDLPPDADGRQPQGEIGRAQALQARACGVPPSIHMNPVLLKPQTNVGSQVVLRGRALGNCPARVYHQMRQGMMPAILDSFERLCAEADLVLVEGAGSGAEVYLRDCDITNMYFAERAGVPVIVLGDLDKGGTMASLVGTWLLLDQADRDRVVGYLVNKFRGDFSLFEPACETITAHTGWPFLGVLRWFEGASRLPAEDSLALERPAEGDWANGGGSINIAVPRLSRTANFDDLDPLAAEPGVNLRWIQPGQVIPAETHVVILPGSKATRADLDALRRAGWDIDILAHVRRGGRVLGLCAGFQMLGRVVRDPQGIEGEPGETPGLGLLDIETEIGSDKRLIDLAATDRHSGCPIRGYEMHMGRTTGPGLERPWLDLAETAQTGTDRAEARTRPEGAISADGRVMGGYLHGIFSSDAFRAHWLEQVGGRAAQMDFETRIEQALDDLATHIEANLDLDALLRLAR</sequence>